<comment type="caution">
    <text evidence="2">The sequence shown here is derived from an EMBL/GenBank/DDBJ whole genome shotgun (WGS) entry which is preliminary data.</text>
</comment>
<keyword evidence="3" id="KW-1185">Reference proteome</keyword>
<evidence type="ECO:0000313" key="2">
    <source>
        <dbReference type="EMBL" id="MCE5170154.1"/>
    </source>
</evidence>
<reference evidence="2 3" key="1">
    <citation type="submission" date="2021-11" db="EMBL/GenBank/DDBJ databases">
        <title>Draft genome sequence of Paenibacillus profundus YoMME, a new Gram-positive bacteria with exoelectrogenic properties.</title>
        <authorList>
            <person name="Hubenova Y."/>
            <person name="Hubenova E."/>
            <person name="Manasiev Y."/>
            <person name="Peykov S."/>
            <person name="Mitov M."/>
        </authorList>
    </citation>
    <scope>NUCLEOTIDE SEQUENCE [LARGE SCALE GENOMIC DNA]</scope>
    <source>
        <strain evidence="2 3">YoMME</strain>
    </source>
</reference>
<dbReference type="Proteomes" id="UP001199916">
    <property type="component" value="Unassembled WGS sequence"/>
</dbReference>
<sequence>MLQRHLYICRPAHAEISSDSCTNNKEEGNDPIERFIFFFFSMILILYRVIP</sequence>
<evidence type="ECO:0000313" key="3">
    <source>
        <dbReference type="Proteomes" id="UP001199916"/>
    </source>
</evidence>
<accession>A0ABS8YKT9</accession>
<keyword evidence="1" id="KW-1133">Transmembrane helix</keyword>
<protein>
    <recommendedName>
        <fullName evidence="4">Sporulation protein YjcZ</fullName>
    </recommendedName>
</protein>
<evidence type="ECO:0008006" key="4">
    <source>
        <dbReference type="Google" id="ProtNLM"/>
    </source>
</evidence>
<gene>
    <name evidence="2" type="ORF">LQV63_12620</name>
</gene>
<feature type="transmembrane region" description="Helical" evidence="1">
    <location>
        <begin position="32"/>
        <end position="50"/>
    </location>
</feature>
<keyword evidence="1" id="KW-0472">Membrane</keyword>
<dbReference type="EMBL" id="JAJNBZ010000008">
    <property type="protein sequence ID" value="MCE5170154.1"/>
    <property type="molecule type" value="Genomic_DNA"/>
</dbReference>
<proteinExistence type="predicted"/>
<evidence type="ECO:0000256" key="1">
    <source>
        <dbReference type="SAM" id="Phobius"/>
    </source>
</evidence>
<name>A0ABS8YKT9_9BACL</name>
<keyword evidence="1" id="KW-0812">Transmembrane</keyword>
<organism evidence="2 3">
    <name type="scientific">Paenibacillus profundus</name>
    <dbReference type="NCBI Taxonomy" id="1173085"/>
    <lineage>
        <taxon>Bacteria</taxon>
        <taxon>Bacillati</taxon>
        <taxon>Bacillota</taxon>
        <taxon>Bacilli</taxon>
        <taxon>Bacillales</taxon>
        <taxon>Paenibacillaceae</taxon>
        <taxon>Paenibacillus</taxon>
    </lineage>
</organism>